<feature type="repeat" description="Solcar" evidence="8">
    <location>
        <begin position="222"/>
        <end position="306"/>
    </location>
</feature>
<reference evidence="10 11" key="1">
    <citation type="journal article" date="2018" name="Sci. Rep.">
        <title>Comparative analysis of the Pocillopora damicornis genome highlights role of immune system in coral evolution.</title>
        <authorList>
            <person name="Cunning R."/>
            <person name="Bay R.A."/>
            <person name="Gillette P."/>
            <person name="Baker A.C."/>
            <person name="Traylor-Knowles N."/>
        </authorList>
    </citation>
    <scope>NUCLEOTIDE SEQUENCE [LARGE SCALE GENOMIC DNA]</scope>
    <source>
        <strain evidence="10">RSMAS</strain>
        <tissue evidence="10">Whole animal</tissue>
    </source>
</reference>
<dbReference type="SUPFAM" id="SSF103506">
    <property type="entry name" value="Mitochondrial carrier"/>
    <property type="match status" value="1"/>
</dbReference>
<dbReference type="OrthoDB" id="448427at2759"/>
<keyword evidence="5" id="KW-0677">Repeat</keyword>
<organism evidence="10 11">
    <name type="scientific">Pocillopora damicornis</name>
    <name type="common">Cauliflower coral</name>
    <name type="synonym">Millepora damicornis</name>
    <dbReference type="NCBI Taxonomy" id="46731"/>
    <lineage>
        <taxon>Eukaryota</taxon>
        <taxon>Metazoa</taxon>
        <taxon>Cnidaria</taxon>
        <taxon>Anthozoa</taxon>
        <taxon>Hexacorallia</taxon>
        <taxon>Scleractinia</taxon>
        <taxon>Astrocoeniina</taxon>
        <taxon>Pocilloporidae</taxon>
        <taxon>Pocillopora</taxon>
    </lineage>
</organism>
<dbReference type="Gene3D" id="1.50.40.10">
    <property type="entry name" value="Mitochondrial carrier domain"/>
    <property type="match status" value="1"/>
</dbReference>
<evidence type="ECO:0000256" key="5">
    <source>
        <dbReference type="ARBA" id="ARBA00022737"/>
    </source>
</evidence>
<evidence type="ECO:0000256" key="7">
    <source>
        <dbReference type="ARBA" id="ARBA00023136"/>
    </source>
</evidence>
<keyword evidence="3 9" id="KW-0813">Transport</keyword>
<dbReference type="InterPro" id="IPR018108">
    <property type="entry name" value="MCP_transmembrane"/>
</dbReference>
<sequence>MSLKGEKKPGTGAVKVTAKKHRWYLGGIASAMAASCTHPLDLLKVHLQTQQKVEQRLVSMAVHVVRTQGVLALYNGLSASLTRQLTYSTTRYGLYEVGSARLRKGDGTFMRLSFSLYLAPLPFYQKIAVGALSGFIGGIIGNPADMVNVRMQNDVKIIDVAKRRNYKNVFDGLYRTATEEGISTWMKGVQMTSSRAVLITVAQVACYDQVKQLLLGSGYFSDNIITHFTGSFIAGTIATGITQPVDVMKTRLMEAKPGQYKSVLDCILYTARLGPMGFYKGFIPAWIRLEPYTILTWIFLEQLRVLFPLKES</sequence>
<dbReference type="PROSITE" id="PS50920">
    <property type="entry name" value="SOLCAR"/>
    <property type="match status" value="3"/>
</dbReference>
<evidence type="ECO:0000256" key="4">
    <source>
        <dbReference type="ARBA" id="ARBA00022692"/>
    </source>
</evidence>
<keyword evidence="7 8" id="KW-0472">Membrane</keyword>
<dbReference type="InterPro" id="IPR023395">
    <property type="entry name" value="MCP_dom_sf"/>
</dbReference>
<evidence type="ECO:0000256" key="6">
    <source>
        <dbReference type="ARBA" id="ARBA00022989"/>
    </source>
</evidence>
<keyword evidence="11" id="KW-1185">Reference proteome</keyword>
<keyword evidence="6" id="KW-1133">Transmembrane helix</keyword>
<evidence type="ECO:0000313" key="10">
    <source>
        <dbReference type="EMBL" id="RMX40570.1"/>
    </source>
</evidence>
<protein>
    <recommendedName>
        <fullName evidence="12">Mitochondrial dicarboxylate carrier</fullName>
    </recommendedName>
</protein>
<evidence type="ECO:0000256" key="1">
    <source>
        <dbReference type="ARBA" id="ARBA00004141"/>
    </source>
</evidence>
<comment type="similarity">
    <text evidence="2 9">Belongs to the mitochondrial carrier (TC 2.A.29) family.</text>
</comment>
<evidence type="ECO:0000256" key="3">
    <source>
        <dbReference type="ARBA" id="ARBA00022448"/>
    </source>
</evidence>
<evidence type="ECO:0000256" key="2">
    <source>
        <dbReference type="ARBA" id="ARBA00006375"/>
    </source>
</evidence>
<accession>A0A3M6TGS3</accession>
<dbReference type="InterPro" id="IPR050391">
    <property type="entry name" value="Mito_Metabolite_Transporter"/>
</dbReference>
<feature type="repeat" description="Solcar" evidence="8">
    <location>
        <begin position="21"/>
        <end position="101"/>
    </location>
</feature>
<name>A0A3M6TGS3_POCDA</name>
<keyword evidence="4 8" id="KW-0812">Transmembrane</keyword>
<gene>
    <name evidence="10" type="ORF">pdam_00016568</name>
</gene>
<evidence type="ECO:0000256" key="9">
    <source>
        <dbReference type="RuleBase" id="RU000488"/>
    </source>
</evidence>
<evidence type="ECO:0000256" key="8">
    <source>
        <dbReference type="PROSITE-ProRule" id="PRU00282"/>
    </source>
</evidence>
<dbReference type="Proteomes" id="UP000275408">
    <property type="component" value="Unassembled WGS sequence"/>
</dbReference>
<dbReference type="AlphaFoldDB" id="A0A3M6TGS3"/>
<comment type="subcellular location">
    <subcellularLocation>
        <location evidence="1">Membrane</location>
        <topology evidence="1">Multi-pass membrane protein</topology>
    </subcellularLocation>
</comment>
<dbReference type="GO" id="GO:0016020">
    <property type="term" value="C:membrane"/>
    <property type="evidence" value="ECO:0007669"/>
    <property type="project" value="UniProtKB-SubCell"/>
</dbReference>
<feature type="repeat" description="Solcar" evidence="8">
    <location>
        <begin position="121"/>
        <end position="213"/>
    </location>
</feature>
<proteinExistence type="inferred from homology"/>
<dbReference type="EMBL" id="RCHS01003615">
    <property type="protein sequence ID" value="RMX40570.1"/>
    <property type="molecule type" value="Genomic_DNA"/>
</dbReference>
<evidence type="ECO:0000313" key="11">
    <source>
        <dbReference type="Proteomes" id="UP000275408"/>
    </source>
</evidence>
<comment type="caution">
    <text evidence="10">The sequence shown here is derived from an EMBL/GenBank/DDBJ whole genome shotgun (WGS) entry which is preliminary data.</text>
</comment>
<evidence type="ECO:0008006" key="12">
    <source>
        <dbReference type="Google" id="ProtNLM"/>
    </source>
</evidence>
<dbReference type="PANTHER" id="PTHR45618">
    <property type="entry name" value="MITOCHONDRIAL DICARBOXYLATE CARRIER-RELATED"/>
    <property type="match status" value="1"/>
</dbReference>
<dbReference type="Pfam" id="PF00153">
    <property type="entry name" value="Mito_carr"/>
    <property type="match status" value="3"/>
</dbReference>